<evidence type="ECO:0000313" key="1">
    <source>
        <dbReference type="EMBL" id="KAF7382431.1"/>
    </source>
</evidence>
<proteinExistence type="predicted"/>
<dbReference type="EMBL" id="JACSDZ010000020">
    <property type="protein sequence ID" value="KAF7382431.1"/>
    <property type="molecule type" value="Genomic_DNA"/>
</dbReference>
<dbReference type="AlphaFoldDB" id="A0A834J5P5"/>
<keyword evidence="2" id="KW-1185">Reference proteome</keyword>
<gene>
    <name evidence="1" type="ORF">HZH68_015350</name>
</gene>
<protein>
    <submittedName>
        <fullName evidence="1">Uncharacterized protein</fullName>
    </submittedName>
</protein>
<comment type="caution">
    <text evidence="1">The sequence shown here is derived from an EMBL/GenBank/DDBJ whole genome shotgun (WGS) entry which is preliminary data.</text>
</comment>
<reference evidence="1" key="1">
    <citation type="journal article" date="2020" name="G3 (Bethesda)">
        <title>High-Quality Assemblies for Three Invasive Social Wasps from the &lt;i&gt;Vespula&lt;/i&gt; Genus.</title>
        <authorList>
            <person name="Harrop T.W.R."/>
            <person name="Guhlin J."/>
            <person name="McLaughlin G.M."/>
            <person name="Permina E."/>
            <person name="Stockwell P."/>
            <person name="Gilligan J."/>
            <person name="Le Lec M.F."/>
            <person name="Gruber M.A.M."/>
            <person name="Quinn O."/>
            <person name="Lovegrove M."/>
            <person name="Duncan E.J."/>
            <person name="Remnant E.J."/>
            <person name="Van Eeckhoven J."/>
            <person name="Graham B."/>
            <person name="Knapp R.A."/>
            <person name="Langford K.W."/>
            <person name="Kronenberg Z."/>
            <person name="Press M.O."/>
            <person name="Eacker S.M."/>
            <person name="Wilson-Rankin E.E."/>
            <person name="Purcell J."/>
            <person name="Lester P.J."/>
            <person name="Dearden P.K."/>
        </authorList>
    </citation>
    <scope>NUCLEOTIDE SEQUENCE</scope>
    <source>
        <strain evidence="1">Linc-1</strain>
    </source>
</reference>
<name>A0A834J5P5_VESGE</name>
<dbReference type="Proteomes" id="UP000617340">
    <property type="component" value="Unassembled WGS sequence"/>
</dbReference>
<evidence type="ECO:0000313" key="2">
    <source>
        <dbReference type="Proteomes" id="UP000617340"/>
    </source>
</evidence>
<sequence length="97" mass="11081">MVDVLFMRLQEVYEKWESRADVRRNTEATASPFTLGGMINTYLRNLRMNGEILKLQNDGKLPPFHPIIVNPTQIIILPPFSMVFMVIHGVHAPTCIS</sequence>
<organism evidence="1 2">
    <name type="scientific">Vespula germanica</name>
    <name type="common">German yellow jacket</name>
    <name type="synonym">Paravespula germanica</name>
    <dbReference type="NCBI Taxonomy" id="30212"/>
    <lineage>
        <taxon>Eukaryota</taxon>
        <taxon>Metazoa</taxon>
        <taxon>Ecdysozoa</taxon>
        <taxon>Arthropoda</taxon>
        <taxon>Hexapoda</taxon>
        <taxon>Insecta</taxon>
        <taxon>Pterygota</taxon>
        <taxon>Neoptera</taxon>
        <taxon>Endopterygota</taxon>
        <taxon>Hymenoptera</taxon>
        <taxon>Apocrita</taxon>
        <taxon>Aculeata</taxon>
        <taxon>Vespoidea</taxon>
        <taxon>Vespidae</taxon>
        <taxon>Vespinae</taxon>
        <taxon>Vespula</taxon>
    </lineage>
</organism>
<accession>A0A834J5P5</accession>